<name>A0A9D4DNS7_DREPO</name>
<keyword evidence="3" id="KW-1185">Reference proteome</keyword>
<dbReference type="Proteomes" id="UP000828390">
    <property type="component" value="Unassembled WGS sequence"/>
</dbReference>
<accession>A0A9D4DNS7</accession>
<comment type="caution">
    <text evidence="1">The sequence shown here is derived from an EMBL/GenBank/DDBJ whole genome shotgun (WGS) entry which is preliminary data.</text>
</comment>
<evidence type="ECO:0000313" key="3">
    <source>
        <dbReference type="Proteomes" id="UP000828390"/>
    </source>
</evidence>
<evidence type="ECO:0000313" key="2">
    <source>
        <dbReference type="EMBL" id="KAH3870812.1"/>
    </source>
</evidence>
<dbReference type="EMBL" id="JAIWYP010000010">
    <property type="protein sequence ID" value="KAH3752684.1"/>
    <property type="molecule type" value="Genomic_DNA"/>
</dbReference>
<proteinExistence type="predicted"/>
<dbReference type="EMBL" id="JAIWYP010000002">
    <property type="protein sequence ID" value="KAH3870812.1"/>
    <property type="molecule type" value="Genomic_DNA"/>
</dbReference>
<organism evidence="1 3">
    <name type="scientific">Dreissena polymorpha</name>
    <name type="common">Zebra mussel</name>
    <name type="synonym">Mytilus polymorpha</name>
    <dbReference type="NCBI Taxonomy" id="45954"/>
    <lineage>
        <taxon>Eukaryota</taxon>
        <taxon>Metazoa</taxon>
        <taxon>Spiralia</taxon>
        <taxon>Lophotrochozoa</taxon>
        <taxon>Mollusca</taxon>
        <taxon>Bivalvia</taxon>
        <taxon>Autobranchia</taxon>
        <taxon>Heteroconchia</taxon>
        <taxon>Euheterodonta</taxon>
        <taxon>Imparidentia</taxon>
        <taxon>Neoheterodontei</taxon>
        <taxon>Myida</taxon>
        <taxon>Dreissenoidea</taxon>
        <taxon>Dreissenidae</taxon>
        <taxon>Dreissena</taxon>
    </lineage>
</organism>
<reference evidence="1" key="1">
    <citation type="journal article" date="2019" name="bioRxiv">
        <title>The Genome of the Zebra Mussel, Dreissena polymorpha: A Resource for Invasive Species Research.</title>
        <authorList>
            <person name="McCartney M.A."/>
            <person name="Auch B."/>
            <person name="Kono T."/>
            <person name="Mallez S."/>
            <person name="Zhang Y."/>
            <person name="Obille A."/>
            <person name="Becker A."/>
            <person name="Abrahante J.E."/>
            <person name="Garbe J."/>
            <person name="Badalamenti J.P."/>
            <person name="Herman A."/>
            <person name="Mangelson H."/>
            <person name="Liachko I."/>
            <person name="Sullivan S."/>
            <person name="Sone E.D."/>
            <person name="Koren S."/>
            <person name="Silverstein K.A.T."/>
            <person name="Beckman K.B."/>
            <person name="Gohl D.M."/>
        </authorList>
    </citation>
    <scope>NUCLEOTIDE SEQUENCE</scope>
    <source>
        <strain evidence="1">Duluth1</strain>
        <tissue evidence="1">Whole animal</tissue>
    </source>
</reference>
<dbReference type="AlphaFoldDB" id="A0A9D4DNS7"/>
<sequence length="61" mass="7290">MEQLQMSGGGPWGGMRINEKFFILLRELIGQDVLDKFVTENEMDYFDLRMDFETQKREVRT</sequence>
<protein>
    <submittedName>
        <fullName evidence="1">Uncharacterized protein</fullName>
    </submittedName>
</protein>
<evidence type="ECO:0000313" key="1">
    <source>
        <dbReference type="EMBL" id="KAH3752684.1"/>
    </source>
</evidence>
<reference evidence="1" key="2">
    <citation type="submission" date="2020-11" db="EMBL/GenBank/DDBJ databases">
        <authorList>
            <person name="McCartney M.A."/>
            <person name="Auch B."/>
            <person name="Kono T."/>
            <person name="Mallez S."/>
            <person name="Becker A."/>
            <person name="Gohl D.M."/>
            <person name="Silverstein K.A.T."/>
            <person name="Koren S."/>
            <person name="Bechman K.B."/>
            <person name="Herman A."/>
            <person name="Abrahante J.E."/>
            <person name="Garbe J."/>
        </authorList>
    </citation>
    <scope>NUCLEOTIDE SEQUENCE</scope>
    <source>
        <strain evidence="1">Duluth1</strain>
        <tissue evidence="1">Whole animal</tissue>
    </source>
</reference>
<gene>
    <name evidence="2" type="ORF">DPMN_034002</name>
    <name evidence="1" type="ORF">DPMN_187308</name>
</gene>